<dbReference type="PANTHER" id="PTHR11647:SF1">
    <property type="entry name" value="COLLAPSIN RESPONSE MEDIATOR PROTEIN"/>
    <property type="match status" value="1"/>
</dbReference>
<sequence length="457" mass="49659">MSFDLILDDGNVFLHGGLKRTSIGIINGKIAVIGNLNDFKGNTKRINLSGKLVIPGGVDPHTHIEGYSSAGTIKNGTESAAIGGTTTVLDFSQATKNEDTVAAAASKIKRFSDSSSLDFTIKPMMVTEDFQSIERLELIFSQLSKLGIMAVKIFTTYKNLGRYANNYQILQGMNTAKKYGIMVQIHAENNDFLEGNMEALLAQGKTDPKYHAISKPPVSEDVAVADSAVMAGDSGAKVYCVHLSTKTSPEIIDSARKHGVNIYGETCPQYLILDDSFLDREDGNLYLCSPPLRKKEDINAMWNAISSGKIQAVGSDHVPFLAYQKKKGIPFNKVPNGIPGIETRLPLLFSEGVQKGRITLEKFVDVISTSPAKIFNLYPQKGTISIGSDADLTVIDTELEHRLRAEDLHMGTDIAIYSHMKTKGWPVLTISGGEIVAENDVFTGKGKKGHFLGKEAI</sequence>
<keyword evidence="4" id="KW-0378">Hydrolase</keyword>
<dbReference type="AlphaFoldDB" id="A0A1V0N570"/>
<dbReference type="InterPro" id="IPR050378">
    <property type="entry name" value="Metallo-dep_Hydrolases_sf"/>
</dbReference>
<dbReference type="InterPro" id="IPR032466">
    <property type="entry name" value="Metal_Hydrolase"/>
</dbReference>
<dbReference type="Gene3D" id="2.30.40.10">
    <property type="entry name" value="Urease, subunit C, domain 1"/>
    <property type="match status" value="1"/>
</dbReference>
<keyword evidence="5" id="KW-0665">Pyrimidine biosynthesis</keyword>
<dbReference type="EMBL" id="CP015363">
    <property type="protein sequence ID" value="ARD85257.1"/>
    <property type="molecule type" value="Genomic_DNA"/>
</dbReference>
<dbReference type="NCBIfam" id="TIGR02033">
    <property type="entry name" value="D-hydantoinase"/>
    <property type="match status" value="1"/>
</dbReference>
<comment type="cofactor">
    <cofactor evidence="1">
        <name>Zn(2+)</name>
        <dbReference type="ChEBI" id="CHEBI:29105"/>
    </cofactor>
</comment>
<accession>A0A1V0N570</accession>
<dbReference type="KEGG" id="fai:FAD_1397"/>
<evidence type="ECO:0000313" key="8">
    <source>
        <dbReference type="Proteomes" id="UP000192050"/>
    </source>
</evidence>
<dbReference type="GO" id="GO:0016812">
    <property type="term" value="F:hydrolase activity, acting on carbon-nitrogen (but not peptide) bonds, in cyclic amides"/>
    <property type="evidence" value="ECO:0007669"/>
    <property type="project" value="TreeGrafter"/>
</dbReference>
<evidence type="ECO:0000256" key="2">
    <source>
        <dbReference type="ARBA" id="ARBA00008829"/>
    </source>
</evidence>
<dbReference type="SUPFAM" id="SSF51556">
    <property type="entry name" value="Metallo-dependent hydrolases"/>
    <property type="match status" value="1"/>
</dbReference>
<dbReference type="PANTHER" id="PTHR11647">
    <property type="entry name" value="HYDRANTOINASE/DIHYDROPYRIMIDINASE FAMILY MEMBER"/>
    <property type="match status" value="1"/>
</dbReference>
<dbReference type="SUPFAM" id="SSF51338">
    <property type="entry name" value="Composite domain of metallo-dependent hydrolases"/>
    <property type="match status" value="2"/>
</dbReference>
<comment type="similarity">
    <text evidence="2">Belongs to the metallo-dependent hydrolases superfamily. Hydantoinase/dihydropyrimidinase family.</text>
</comment>
<evidence type="ECO:0000256" key="4">
    <source>
        <dbReference type="ARBA" id="ARBA00022801"/>
    </source>
</evidence>
<dbReference type="GeneID" id="31676889"/>
<dbReference type="GO" id="GO:0006221">
    <property type="term" value="P:pyrimidine nucleotide biosynthetic process"/>
    <property type="evidence" value="ECO:0007669"/>
    <property type="project" value="UniProtKB-KW"/>
</dbReference>
<dbReference type="Gene3D" id="3.20.20.140">
    <property type="entry name" value="Metal-dependent hydrolases"/>
    <property type="match status" value="1"/>
</dbReference>
<dbReference type="Proteomes" id="UP000192050">
    <property type="component" value="Chromosome"/>
</dbReference>
<keyword evidence="8" id="KW-1185">Reference proteome</keyword>
<evidence type="ECO:0000313" key="7">
    <source>
        <dbReference type="EMBL" id="ARD85257.1"/>
    </source>
</evidence>
<evidence type="ECO:0000256" key="1">
    <source>
        <dbReference type="ARBA" id="ARBA00001947"/>
    </source>
</evidence>
<name>A0A1V0N570_9ARCH</name>
<evidence type="ECO:0000256" key="3">
    <source>
        <dbReference type="ARBA" id="ARBA00022723"/>
    </source>
</evidence>
<keyword evidence="3" id="KW-0479">Metal-binding</keyword>
<dbReference type="InterPro" id="IPR011778">
    <property type="entry name" value="Hydantoinase/dihydroPyrase"/>
</dbReference>
<gene>
    <name evidence="7" type="ORF">FAD_1397</name>
</gene>
<dbReference type="RefSeq" id="WP_081142874.1">
    <property type="nucleotide sequence ID" value="NZ_CP015363.1"/>
</dbReference>
<dbReference type="FunFam" id="3.20.20.140:FF:000174">
    <property type="entry name" value="Dihydropyrimidinase-related protein 2"/>
    <property type="match status" value="1"/>
</dbReference>
<reference evidence="7 8" key="1">
    <citation type="submission" date="2011-10" db="EMBL/GenBank/DDBJ databases">
        <title>Metabolic and evolutionary patterns in the extreme acidophile Ferroplasma acidiphilum.</title>
        <authorList>
            <person name="Golyshina O.V."/>
            <person name="Kozyavkin S.A."/>
            <person name="Tatusov R.L."/>
            <person name="Slesarev A.I."/>
            <person name="Golyshin P.N."/>
        </authorList>
    </citation>
    <scope>NUCLEOTIDE SEQUENCE [LARGE SCALE GENOMIC DNA]</scope>
    <source>
        <strain evidence="8">Y</strain>
    </source>
</reference>
<proteinExistence type="inferred from homology"/>
<dbReference type="STRING" id="74969.FAD_1397"/>
<dbReference type="Pfam" id="PF01979">
    <property type="entry name" value="Amidohydro_1"/>
    <property type="match status" value="1"/>
</dbReference>
<dbReference type="CDD" id="cd01314">
    <property type="entry name" value="D-HYD"/>
    <property type="match status" value="1"/>
</dbReference>
<dbReference type="InterPro" id="IPR006680">
    <property type="entry name" value="Amidohydro-rel"/>
</dbReference>
<evidence type="ECO:0000259" key="6">
    <source>
        <dbReference type="Pfam" id="PF01979"/>
    </source>
</evidence>
<dbReference type="GO" id="GO:0005829">
    <property type="term" value="C:cytosol"/>
    <property type="evidence" value="ECO:0007669"/>
    <property type="project" value="TreeGrafter"/>
</dbReference>
<dbReference type="InterPro" id="IPR011059">
    <property type="entry name" value="Metal-dep_hydrolase_composite"/>
</dbReference>
<protein>
    <submittedName>
        <fullName evidence="7">Dihydropyrimidinase</fullName>
    </submittedName>
</protein>
<dbReference type="OrthoDB" id="24954at2157"/>
<organism evidence="7 8">
    <name type="scientific">Ferroplasma acidiphilum</name>
    <dbReference type="NCBI Taxonomy" id="74969"/>
    <lineage>
        <taxon>Archaea</taxon>
        <taxon>Methanobacteriati</taxon>
        <taxon>Thermoplasmatota</taxon>
        <taxon>Thermoplasmata</taxon>
        <taxon>Thermoplasmatales</taxon>
        <taxon>Ferroplasmaceae</taxon>
        <taxon>Ferroplasma</taxon>
    </lineage>
</organism>
<dbReference type="GO" id="GO:0046872">
    <property type="term" value="F:metal ion binding"/>
    <property type="evidence" value="ECO:0007669"/>
    <property type="project" value="UniProtKB-KW"/>
</dbReference>
<evidence type="ECO:0000256" key="5">
    <source>
        <dbReference type="ARBA" id="ARBA00022975"/>
    </source>
</evidence>
<feature type="domain" description="Amidohydrolase-related" evidence="6">
    <location>
        <begin position="52"/>
        <end position="436"/>
    </location>
</feature>